<comment type="caution">
    <text evidence="2">The sequence shown here is derived from an EMBL/GenBank/DDBJ whole genome shotgun (WGS) entry which is preliminary data.</text>
</comment>
<feature type="region of interest" description="Disordered" evidence="1">
    <location>
        <begin position="94"/>
        <end position="117"/>
    </location>
</feature>
<sequence length="129" mass="14066">MSRSIRTIGSRQALRCFTRPAVLVSEIHPQDDQKTTQRGLRSHQPPSAMLRVVSPAPCIDLWVTLQTLKIATGATAPVASLQIRRLHSEPASSLQGLSRWAGGRSFGDRPPAQRESCNDPCGHLTAGWC</sequence>
<reference evidence="2" key="1">
    <citation type="journal article" date="2022" name="bioRxiv">
        <title>Sequencing and chromosome-scale assembly of the giantPleurodeles waltlgenome.</title>
        <authorList>
            <person name="Brown T."/>
            <person name="Elewa A."/>
            <person name="Iarovenko S."/>
            <person name="Subramanian E."/>
            <person name="Araus A.J."/>
            <person name="Petzold A."/>
            <person name="Susuki M."/>
            <person name="Suzuki K.-i.T."/>
            <person name="Hayashi T."/>
            <person name="Toyoda A."/>
            <person name="Oliveira C."/>
            <person name="Osipova E."/>
            <person name="Leigh N.D."/>
            <person name="Simon A."/>
            <person name="Yun M.H."/>
        </authorList>
    </citation>
    <scope>NUCLEOTIDE SEQUENCE</scope>
    <source>
        <strain evidence="2">20211129_DDA</strain>
        <tissue evidence="2">Liver</tissue>
    </source>
</reference>
<keyword evidence="3" id="KW-1185">Reference proteome</keyword>
<name>A0AAV7P1K9_PLEWA</name>
<protein>
    <submittedName>
        <fullName evidence="2">Uncharacterized protein</fullName>
    </submittedName>
</protein>
<dbReference type="Proteomes" id="UP001066276">
    <property type="component" value="Chromosome 7"/>
</dbReference>
<accession>A0AAV7P1K9</accession>
<evidence type="ECO:0000256" key="1">
    <source>
        <dbReference type="SAM" id="MobiDB-lite"/>
    </source>
</evidence>
<feature type="region of interest" description="Disordered" evidence="1">
    <location>
        <begin position="27"/>
        <end position="47"/>
    </location>
</feature>
<organism evidence="2 3">
    <name type="scientific">Pleurodeles waltl</name>
    <name type="common">Iberian ribbed newt</name>
    <dbReference type="NCBI Taxonomy" id="8319"/>
    <lineage>
        <taxon>Eukaryota</taxon>
        <taxon>Metazoa</taxon>
        <taxon>Chordata</taxon>
        <taxon>Craniata</taxon>
        <taxon>Vertebrata</taxon>
        <taxon>Euteleostomi</taxon>
        <taxon>Amphibia</taxon>
        <taxon>Batrachia</taxon>
        <taxon>Caudata</taxon>
        <taxon>Salamandroidea</taxon>
        <taxon>Salamandridae</taxon>
        <taxon>Pleurodelinae</taxon>
        <taxon>Pleurodeles</taxon>
    </lineage>
</organism>
<evidence type="ECO:0000313" key="3">
    <source>
        <dbReference type="Proteomes" id="UP001066276"/>
    </source>
</evidence>
<evidence type="ECO:0000313" key="2">
    <source>
        <dbReference type="EMBL" id="KAJ1122198.1"/>
    </source>
</evidence>
<gene>
    <name evidence="2" type="ORF">NDU88_000701</name>
</gene>
<dbReference type="AlphaFoldDB" id="A0AAV7P1K9"/>
<proteinExistence type="predicted"/>
<dbReference type="EMBL" id="JANPWB010000011">
    <property type="protein sequence ID" value="KAJ1122198.1"/>
    <property type="molecule type" value="Genomic_DNA"/>
</dbReference>